<evidence type="ECO:0000313" key="3">
    <source>
        <dbReference type="Proteomes" id="UP000091979"/>
    </source>
</evidence>
<reference evidence="2 3" key="1">
    <citation type="submission" date="2015-01" db="EMBL/GenBank/DDBJ databases">
        <title>Desulfovibrio sp. JC271 draft genome sequence.</title>
        <authorList>
            <person name="Shivani Y."/>
            <person name="Subhash Y."/>
            <person name="Sasikala C."/>
            <person name="Ramana C.V."/>
        </authorList>
    </citation>
    <scope>NUCLEOTIDE SEQUENCE [LARGE SCALE GENOMIC DNA]</scope>
    <source>
        <strain evidence="2 3">JC271</strain>
    </source>
</reference>
<dbReference type="InterPro" id="IPR019302">
    <property type="entry name" value="CAP12/PCTIR_TIR_dom"/>
</dbReference>
<keyword evidence="3" id="KW-1185">Reference proteome</keyword>
<organism evidence="2 3">
    <name type="scientific">Halodesulfovibrio spirochaetisodalis</name>
    <dbReference type="NCBI Taxonomy" id="1560234"/>
    <lineage>
        <taxon>Bacteria</taxon>
        <taxon>Pseudomonadati</taxon>
        <taxon>Thermodesulfobacteriota</taxon>
        <taxon>Desulfovibrionia</taxon>
        <taxon>Desulfovibrionales</taxon>
        <taxon>Desulfovibrionaceae</taxon>
        <taxon>Halodesulfovibrio</taxon>
    </lineage>
</organism>
<dbReference type="PATRIC" id="fig|1560234.3.peg.1536"/>
<proteinExistence type="predicted"/>
<gene>
    <name evidence="2" type="ORF">SP90_12215</name>
</gene>
<feature type="domain" description="CD-NTase-associated protein 12/Pycsar effector protein TIR" evidence="1">
    <location>
        <begin position="5"/>
        <end position="124"/>
    </location>
</feature>
<evidence type="ECO:0000313" key="2">
    <source>
        <dbReference type="EMBL" id="OBQ46464.1"/>
    </source>
</evidence>
<sequence>MKKPRLFIGSSVESLPIARATGHNLEYDAEVTLWDSGIFKLSSNALDDLTTTAKHVDFAVFIFTPEDITNIRSAEHHTVRDNVIFELGLFIGSIGKERCFTVSPRGVELHLPSDLAGLTNATYQANRNDGNLTSALSYACNQIRTELESKGPLTTLNQPLPQKVDLNNVSSDLSSSDFSLLRLLLESYNESPTGSSYYTLTSKLNELTILPTEANLTLIKLERMGLIERYIEDDYHGNTYNCFNLTGFGVDICLKHQTRMASPF</sequence>
<protein>
    <recommendedName>
        <fullName evidence="1">CD-NTase-associated protein 12/Pycsar effector protein TIR domain-containing protein</fullName>
    </recommendedName>
</protein>
<dbReference type="OrthoDB" id="5497289at2"/>
<dbReference type="Proteomes" id="UP000091979">
    <property type="component" value="Unassembled WGS sequence"/>
</dbReference>
<dbReference type="AlphaFoldDB" id="A0A1B7XAS4"/>
<comment type="caution">
    <text evidence="2">The sequence shown here is derived from an EMBL/GenBank/DDBJ whole genome shotgun (WGS) entry which is preliminary data.</text>
</comment>
<dbReference type="Pfam" id="PF10137">
    <property type="entry name" value="CAP12-PCTIR_TIR"/>
    <property type="match status" value="1"/>
</dbReference>
<dbReference type="EMBL" id="JXMS01000023">
    <property type="protein sequence ID" value="OBQ46464.1"/>
    <property type="molecule type" value="Genomic_DNA"/>
</dbReference>
<accession>A0A1B7XAS4</accession>
<evidence type="ECO:0000259" key="1">
    <source>
        <dbReference type="Pfam" id="PF10137"/>
    </source>
</evidence>
<name>A0A1B7XAS4_9BACT</name>
<dbReference type="STRING" id="1560234.SP90_12215"/>
<dbReference type="RefSeq" id="WP_066856595.1">
    <property type="nucleotide sequence ID" value="NZ_JXMS01000023.1"/>
</dbReference>
<dbReference type="GO" id="GO:0050135">
    <property type="term" value="F:NADP+ nucleosidase activity"/>
    <property type="evidence" value="ECO:0007669"/>
    <property type="project" value="InterPro"/>
</dbReference>